<dbReference type="InterPro" id="IPR005500">
    <property type="entry name" value="DUF309"/>
</dbReference>
<keyword evidence="3" id="KW-1185">Reference proteome</keyword>
<dbReference type="InterPro" id="IPR023203">
    <property type="entry name" value="TTHA0068_sf"/>
</dbReference>
<dbReference type="AlphaFoldDB" id="A0AAP2ZA24"/>
<dbReference type="Pfam" id="PF03745">
    <property type="entry name" value="DUF309"/>
    <property type="match status" value="1"/>
</dbReference>
<dbReference type="Gene3D" id="1.10.3450.10">
    <property type="entry name" value="TTHA0068-like"/>
    <property type="match status" value="1"/>
</dbReference>
<name>A0AAP2ZA24_9EURY</name>
<dbReference type="PANTHER" id="PTHR34796:SF1">
    <property type="entry name" value="EXPRESSED PROTEIN"/>
    <property type="match status" value="1"/>
</dbReference>
<feature type="region of interest" description="Disordered" evidence="1">
    <location>
        <begin position="1"/>
        <end position="23"/>
    </location>
</feature>
<sequence>MDDHTHDPSVGPPPASSEPTGWNRVENRWEHGTLRRATVHGVRLFNVGAYHESHDCFEDEWYNYGRGTVESQFLHGMVQVAAGVYKHVDFENDDGMDSLFRTALQYLHGVPNDFYGVDVLDVRSTLTNARNDPTVVDDWAITIDGTQPTASERDFEYAEGLE</sequence>
<accession>A0AAP2ZA24</accession>
<reference evidence="2 3" key="1">
    <citation type="submission" date="2022-09" db="EMBL/GenBank/DDBJ databases">
        <title>Enrichment on poylsaccharides allowed isolation of novel metabolic and taxonomic groups of Haloarchaea.</title>
        <authorList>
            <person name="Sorokin D.Y."/>
            <person name="Elcheninov A.G."/>
            <person name="Khizhniak T.V."/>
            <person name="Kolganova T.V."/>
            <person name="Kublanov I.V."/>
        </authorList>
    </citation>
    <scope>NUCLEOTIDE SEQUENCE [LARGE SCALE GENOMIC DNA]</scope>
    <source>
        <strain evidence="2 3">AArc-curdl1</strain>
    </source>
</reference>
<dbReference type="Proteomes" id="UP001321047">
    <property type="component" value="Unassembled WGS sequence"/>
</dbReference>
<evidence type="ECO:0000313" key="3">
    <source>
        <dbReference type="Proteomes" id="UP001321047"/>
    </source>
</evidence>
<dbReference type="EMBL" id="JAOPJZ010000014">
    <property type="protein sequence ID" value="MCU4753168.1"/>
    <property type="molecule type" value="Genomic_DNA"/>
</dbReference>
<organism evidence="2 3">
    <name type="scientific">Natronosalvus hydrolyticus</name>
    <dbReference type="NCBI Taxonomy" id="2979988"/>
    <lineage>
        <taxon>Archaea</taxon>
        <taxon>Methanobacteriati</taxon>
        <taxon>Methanobacteriota</taxon>
        <taxon>Stenosarchaea group</taxon>
        <taxon>Halobacteria</taxon>
        <taxon>Halobacteriales</taxon>
        <taxon>Natrialbaceae</taxon>
        <taxon>Natronosalvus</taxon>
    </lineage>
</organism>
<gene>
    <name evidence="2" type="ORF">OB919_14480</name>
</gene>
<dbReference type="SUPFAM" id="SSF140663">
    <property type="entry name" value="TTHA0068-like"/>
    <property type="match status" value="1"/>
</dbReference>
<proteinExistence type="predicted"/>
<evidence type="ECO:0000313" key="2">
    <source>
        <dbReference type="EMBL" id="MCU4753168.1"/>
    </source>
</evidence>
<dbReference type="PANTHER" id="PTHR34796">
    <property type="entry name" value="EXPRESSED PROTEIN"/>
    <property type="match status" value="1"/>
</dbReference>
<dbReference type="RefSeq" id="WP_342809491.1">
    <property type="nucleotide sequence ID" value="NZ_JAOPJZ010000014.1"/>
</dbReference>
<protein>
    <submittedName>
        <fullName evidence="2">DUF309 domain-containing protein</fullName>
    </submittedName>
</protein>
<comment type="caution">
    <text evidence="2">The sequence shown here is derived from an EMBL/GenBank/DDBJ whole genome shotgun (WGS) entry which is preliminary data.</text>
</comment>
<evidence type="ECO:0000256" key="1">
    <source>
        <dbReference type="SAM" id="MobiDB-lite"/>
    </source>
</evidence>